<keyword evidence="2 4" id="KW-0863">Zinc-finger</keyword>
<name>A0AAD1XVD6_EUPCR</name>
<dbReference type="InterPro" id="IPR000306">
    <property type="entry name" value="Znf_FYVE"/>
</dbReference>
<organism evidence="7 8">
    <name type="scientific">Euplotes crassus</name>
    <dbReference type="NCBI Taxonomy" id="5936"/>
    <lineage>
        <taxon>Eukaryota</taxon>
        <taxon>Sar</taxon>
        <taxon>Alveolata</taxon>
        <taxon>Ciliophora</taxon>
        <taxon>Intramacronucleata</taxon>
        <taxon>Spirotrichea</taxon>
        <taxon>Hypotrichia</taxon>
        <taxon>Euplotida</taxon>
        <taxon>Euplotidae</taxon>
        <taxon>Moneuplotes</taxon>
    </lineage>
</organism>
<dbReference type="Proteomes" id="UP001295684">
    <property type="component" value="Unassembled WGS sequence"/>
</dbReference>
<keyword evidence="3" id="KW-0862">Zinc</keyword>
<dbReference type="EMBL" id="CAMPGE010020948">
    <property type="protein sequence ID" value="CAI2379127.1"/>
    <property type="molecule type" value="Genomic_DNA"/>
</dbReference>
<feature type="domain" description="FYVE-type" evidence="6">
    <location>
        <begin position="54"/>
        <end position="106"/>
    </location>
</feature>
<dbReference type="CDD" id="cd00065">
    <property type="entry name" value="FYVE_like_SF"/>
    <property type="match status" value="1"/>
</dbReference>
<dbReference type="InterPro" id="IPR017455">
    <property type="entry name" value="Znf_FYVE-rel"/>
</dbReference>
<evidence type="ECO:0000256" key="5">
    <source>
        <dbReference type="SAM" id="Coils"/>
    </source>
</evidence>
<keyword evidence="1" id="KW-0479">Metal-binding</keyword>
<dbReference type="PROSITE" id="PS50178">
    <property type="entry name" value="ZF_FYVE"/>
    <property type="match status" value="1"/>
</dbReference>
<evidence type="ECO:0000313" key="8">
    <source>
        <dbReference type="Proteomes" id="UP001295684"/>
    </source>
</evidence>
<dbReference type="SUPFAM" id="SSF57903">
    <property type="entry name" value="FYVE/PHD zinc finger"/>
    <property type="match status" value="1"/>
</dbReference>
<dbReference type="Gene3D" id="3.30.40.10">
    <property type="entry name" value="Zinc/RING finger domain, C3HC4 (zinc finger)"/>
    <property type="match status" value="1"/>
</dbReference>
<protein>
    <recommendedName>
        <fullName evidence="6">FYVE-type domain-containing protein</fullName>
    </recommendedName>
</protein>
<dbReference type="InterPro" id="IPR013083">
    <property type="entry name" value="Znf_RING/FYVE/PHD"/>
</dbReference>
<dbReference type="GO" id="GO:0008270">
    <property type="term" value="F:zinc ion binding"/>
    <property type="evidence" value="ECO:0007669"/>
    <property type="project" value="UniProtKB-KW"/>
</dbReference>
<accession>A0AAD1XVD6</accession>
<keyword evidence="8" id="KW-1185">Reference proteome</keyword>
<comment type="caution">
    <text evidence="7">The sequence shown here is derived from an EMBL/GenBank/DDBJ whole genome shotgun (WGS) entry which is preliminary data.</text>
</comment>
<dbReference type="SMART" id="SM00064">
    <property type="entry name" value="FYVE"/>
    <property type="match status" value="1"/>
</dbReference>
<feature type="coiled-coil region" evidence="5">
    <location>
        <begin position="107"/>
        <end position="237"/>
    </location>
</feature>
<gene>
    <name evidence="7" type="ORF">ECRASSUSDP1_LOCUS20536</name>
</gene>
<evidence type="ECO:0000256" key="4">
    <source>
        <dbReference type="PROSITE-ProRule" id="PRU00091"/>
    </source>
</evidence>
<evidence type="ECO:0000259" key="6">
    <source>
        <dbReference type="PROSITE" id="PS50178"/>
    </source>
</evidence>
<evidence type="ECO:0000256" key="1">
    <source>
        <dbReference type="ARBA" id="ARBA00022723"/>
    </source>
</evidence>
<dbReference type="InterPro" id="IPR011011">
    <property type="entry name" value="Znf_FYVE_PHD"/>
</dbReference>
<evidence type="ECO:0000313" key="7">
    <source>
        <dbReference type="EMBL" id="CAI2379127.1"/>
    </source>
</evidence>
<dbReference type="Pfam" id="PF01363">
    <property type="entry name" value="FYVE"/>
    <property type="match status" value="1"/>
</dbReference>
<proteinExistence type="predicted"/>
<dbReference type="AlphaFoldDB" id="A0AAD1XVD6"/>
<sequence>MSFGAPKGEKLRDRSLLTPSLSMNSLSLFKDPKLSTISMLRKVNKLNEDEKVQFEEKDFCQLCGAEFKKFLKPRHHCRTCGRSVCSKCCKGSGENRICDMCITEDENKELKNTYEGVLEEKQNQLEALRQNIISLDKRTAEKKQQLEINKNNLKEDLKKKLKETKAQLSNEIEKNETLKADLEMKREELLKRKEELTNIEYNLGKKKTFLKTKKEKLEEKELELEKIRAKLLKYQEGG</sequence>
<evidence type="ECO:0000256" key="2">
    <source>
        <dbReference type="ARBA" id="ARBA00022771"/>
    </source>
</evidence>
<evidence type="ECO:0000256" key="3">
    <source>
        <dbReference type="ARBA" id="ARBA00022833"/>
    </source>
</evidence>
<keyword evidence="5" id="KW-0175">Coiled coil</keyword>
<reference evidence="7" key="1">
    <citation type="submission" date="2023-07" db="EMBL/GenBank/DDBJ databases">
        <authorList>
            <consortium name="AG Swart"/>
            <person name="Singh M."/>
            <person name="Singh A."/>
            <person name="Seah K."/>
            <person name="Emmerich C."/>
        </authorList>
    </citation>
    <scope>NUCLEOTIDE SEQUENCE</scope>
    <source>
        <strain evidence="7">DP1</strain>
    </source>
</reference>